<protein>
    <submittedName>
        <fullName evidence="2">Serine/threonine protein phosphatase 1</fullName>
    </submittedName>
</protein>
<dbReference type="GO" id="GO:0008803">
    <property type="term" value="F:bis(5'-nucleosyl)-tetraphosphatase (symmetrical) activity"/>
    <property type="evidence" value="ECO:0007669"/>
    <property type="project" value="TreeGrafter"/>
</dbReference>
<proteinExistence type="predicted"/>
<feature type="domain" description="Calcineurin-like phosphoesterase" evidence="1">
    <location>
        <begin position="49"/>
        <end position="206"/>
    </location>
</feature>
<dbReference type="GO" id="GO:0016791">
    <property type="term" value="F:phosphatase activity"/>
    <property type="evidence" value="ECO:0007669"/>
    <property type="project" value="TreeGrafter"/>
</dbReference>
<dbReference type="InterPro" id="IPR029052">
    <property type="entry name" value="Metallo-depent_PP-like"/>
</dbReference>
<dbReference type="GO" id="GO:0110154">
    <property type="term" value="P:RNA decapping"/>
    <property type="evidence" value="ECO:0007669"/>
    <property type="project" value="TreeGrafter"/>
</dbReference>
<name>A0A1H9JVA2_9BACT</name>
<dbReference type="STRING" id="478744.SAMN05444359_11886"/>
<sequence length="256" mass="29367">MRYAQNFSPLVSCYFHKTPPLLPAVVCGSLPHPCGKVKHPRNTNLLRYAISDIHGCSKTFKLALSEINLQPTDELFLLGDYIDRGPDSQGVLEMIWDLEASGQPIVCLRGNHEEMVLEYVAGKRDRYEWFPQPELKQKTLNWFASLPHYHETPGYILVHAGLNFLHPEPLSDEYEMLWARYWYDDMVKNPDFLGDRIVIHGHTPAKMLSIRKSIQLMAENQYTCIDSGCSQEMEGMGYLTVLNLDTQEGTFVRCID</sequence>
<keyword evidence="3" id="KW-1185">Reference proteome</keyword>
<dbReference type="InterPro" id="IPR004843">
    <property type="entry name" value="Calcineurin-like_PHP"/>
</dbReference>
<dbReference type="Pfam" id="PF00149">
    <property type="entry name" value="Metallophos"/>
    <property type="match status" value="1"/>
</dbReference>
<evidence type="ECO:0000313" key="2">
    <source>
        <dbReference type="EMBL" id="SEQ90722.1"/>
    </source>
</evidence>
<organism evidence="2 3">
    <name type="scientific">Neolewinella agarilytica</name>
    <dbReference type="NCBI Taxonomy" id="478744"/>
    <lineage>
        <taxon>Bacteria</taxon>
        <taxon>Pseudomonadati</taxon>
        <taxon>Bacteroidota</taxon>
        <taxon>Saprospiria</taxon>
        <taxon>Saprospirales</taxon>
        <taxon>Lewinellaceae</taxon>
        <taxon>Neolewinella</taxon>
    </lineage>
</organism>
<dbReference type="SUPFAM" id="SSF56300">
    <property type="entry name" value="Metallo-dependent phosphatases"/>
    <property type="match status" value="1"/>
</dbReference>
<dbReference type="InParanoid" id="A0A1H9JVA2"/>
<evidence type="ECO:0000259" key="1">
    <source>
        <dbReference type="Pfam" id="PF00149"/>
    </source>
</evidence>
<accession>A0A1H9JVA2</accession>
<dbReference type="Gene3D" id="3.60.21.10">
    <property type="match status" value="1"/>
</dbReference>
<dbReference type="CDD" id="cd00144">
    <property type="entry name" value="MPP_PPP_family"/>
    <property type="match status" value="1"/>
</dbReference>
<dbReference type="PANTHER" id="PTHR42850">
    <property type="entry name" value="METALLOPHOSPHOESTERASE"/>
    <property type="match status" value="1"/>
</dbReference>
<reference evidence="3" key="1">
    <citation type="submission" date="2016-10" db="EMBL/GenBank/DDBJ databases">
        <authorList>
            <person name="Varghese N."/>
            <person name="Submissions S."/>
        </authorList>
    </citation>
    <scope>NUCLEOTIDE SEQUENCE [LARGE SCALE GENOMIC DNA]</scope>
    <source>
        <strain evidence="3">DSM 24740</strain>
    </source>
</reference>
<dbReference type="Proteomes" id="UP000199021">
    <property type="component" value="Unassembled WGS sequence"/>
</dbReference>
<dbReference type="InterPro" id="IPR050126">
    <property type="entry name" value="Ap4A_hydrolase"/>
</dbReference>
<dbReference type="EMBL" id="FOFB01000018">
    <property type="protein sequence ID" value="SEQ90722.1"/>
    <property type="molecule type" value="Genomic_DNA"/>
</dbReference>
<dbReference type="GO" id="GO:0005737">
    <property type="term" value="C:cytoplasm"/>
    <property type="evidence" value="ECO:0007669"/>
    <property type="project" value="TreeGrafter"/>
</dbReference>
<dbReference type="PANTHER" id="PTHR42850:SF4">
    <property type="entry name" value="ZINC-DEPENDENT ENDOPOLYPHOSPHATASE"/>
    <property type="match status" value="1"/>
</dbReference>
<gene>
    <name evidence="2" type="ORF">SAMN05444359_11886</name>
</gene>
<dbReference type="AlphaFoldDB" id="A0A1H9JVA2"/>
<evidence type="ECO:0000313" key="3">
    <source>
        <dbReference type="Proteomes" id="UP000199021"/>
    </source>
</evidence>